<dbReference type="SUPFAM" id="SSF50729">
    <property type="entry name" value="PH domain-like"/>
    <property type="match status" value="1"/>
</dbReference>
<feature type="domain" description="PDZ" evidence="5">
    <location>
        <begin position="181"/>
        <end position="256"/>
    </location>
</feature>
<dbReference type="SMART" id="SM00233">
    <property type="entry name" value="PH"/>
    <property type="match status" value="1"/>
</dbReference>
<dbReference type="STRING" id="1094619.G4ZMR9"/>
<name>G4ZMR9_PHYSP</name>
<dbReference type="PROSITE" id="PS50004">
    <property type="entry name" value="C2"/>
    <property type="match status" value="1"/>
</dbReference>
<dbReference type="InterPro" id="IPR001849">
    <property type="entry name" value="PH_domain"/>
</dbReference>
<dbReference type="SUPFAM" id="SSF49562">
    <property type="entry name" value="C2 domain (Calcium/lipid-binding domain, CaLB)"/>
    <property type="match status" value="1"/>
</dbReference>
<dbReference type="PROSITE" id="PS50003">
    <property type="entry name" value="PH_DOMAIN"/>
    <property type="match status" value="1"/>
</dbReference>
<feature type="domain" description="PH" evidence="3">
    <location>
        <begin position="315"/>
        <end position="421"/>
    </location>
</feature>
<dbReference type="SUPFAM" id="SSF50156">
    <property type="entry name" value="PDZ domain-like"/>
    <property type="match status" value="2"/>
</dbReference>
<dbReference type="EMBL" id="JH159155">
    <property type="protein sequence ID" value="EGZ16039.1"/>
    <property type="molecule type" value="Genomic_DNA"/>
</dbReference>
<dbReference type="SMART" id="SM00239">
    <property type="entry name" value="C2"/>
    <property type="match status" value="1"/>
</dbReference>
<dbReference type="InterPro" id="IPR037370">
    <property type="entry name" value="Pleckstrin"/>
</dbReference>
<feature type="region of interest" description="Disordered" evidence="2">
    <location>
        <begin position="23"/>
        <end position="66"/>
    </location>
</feature>
<dbReference type="Gene3D" id="2.30.42.10">
    <property type="match status" value="1"/>
</dbReference>
<feature type="compositionally biased region" description="Gly residues" evidence="2">
    <location>
        <begin position="1399"/>
        <end position="1414"/>
    </location>
</feature>
<keyword evidence="7" id="KW-1185">Reference proteome</keyword>
<evidence type="ECO:0000259" key="5">
    <source>
        <dbReference type="PROSITE" id="PS50106"/>
    </source>
</evidence>
<evidence type="ECO:0000259" key="3">
    <source>
        <dbReference type="PROSITE" id="PS50003"/>
    </source>
</evidence>
<accession>G4ZMR9</accession>
<dbReference type="Pfam" id="PF00169">
    <property type="entry name" value="PH"/>
    <property type="match status" value="1"/>
</dbReference>
<dbReference type="Gene3D" id="2.30.29.30">
    <property type="entry name" value="Pleckstrin-homology domain (PH domain)/Phosphotyrosine-binding domain (PTB)"/>
    <property type="match status" value="1"/>
</dbReference>
<evidence type="ECO:0000313" key="7">
    <source>
        <dbReference type="Proteomes" id="UP000002640"/>
    </source>
</evidence>
<feature type="region of interest" description="Disordered" evidence="2">
    <location>
        <begin position="1302"/>
        <end position="1433"/>
    </location>
</feature>
<dbReference type="PROSITE" id="PS50106">
    <property type="entry name" value="PDZ"/>
    <property type="match status" value="2"/>
</dbReference>
<reference evidence="6 7" key="1">
    <citation type="journal article" date="2006" name="Science">
        <title>Phytophthora genome sequences uncover evolutionary origins and mechanisms of pathogenesis.</title>
        <authorList>
            <person name="Tyler B.M."/>
            <person name="Tripathy S."/>
            <person name="Zhang X."/>
            <person name="Dehal P."/>
            <person name="Jiang R.H."/>
            <person name="Aerts A."/>
            <person name="Arredondo F.D."/>
            <person name="Baxter L."/>
            <person name="Bensasson D."/>
            <person name="Beynon J.L."/>
            <person name="Chapman J."/>
            <person name="Damasceno C.M."/>
            <person name="Dorrance A.E."/>
            <person name="Dou D."/>
            <person name="Dickerman A.W."/>
            <person name="Dubchak I.L."/>
            <person name="Garbelotto M."/>
            <person name="Gijzen M."/>
            <person name="Gordon S.G."/>
            <person name="Govers F."/>
            <person name="Grunwald N.J."/>
            <person name="Huang W."/>
            <person name="Ivors K.L."/>
            <person name="Jones R.W."/>
            <person name="Kamoun S."/>
            <person name="Krampis K."/>
            <person name="Lamour K.H."/>
            <person name="Lee M.K."/>
            <person name="McDonald W.H."/>
            <person name="Medina M."/>
            <person name="Meijer H.J."/>
            <person name="Nordberg E.K."/>
            <person name="Maclean D.J."/>
            <person name="Ospina-Giraldo M.D."/>
            <person name="Morris P.F."/>
            <person name="Phuntumart V."/>
            <person name="Putnam N.H."/>
            <person name="Rash S."/>
            <person name="Rose J.K."/>
            <person name="Sakihama Y."/>
            <person name="Salamov A.A."/>
            <person name="Savidor A."/>
            <person name="Scheuring C.F."/>
            <person name="Smith B.M."/>
            <person name="Sobral B.W."/>
            <person name="Terry A."/>
            <person name="Torto-Alalibo T.A."/>
            <person name="Win J."/>
            <person name="Xu Z."/>
            <person name="Zhang H."/>
            <person name="Grigoriev I.V."/>
            <person name="Rokhsar D.S."/>
            <person name="Boore J.L."/>
        </authorList>
    </citation>
    <scope>NUCLEOTIDE SEQUENCE [LARGE SCALE GENOMIC DNA]</scope>
    <source>
        <strain evidence="6 7">P6497</strain>
    </source>
</reference>
<proteinExistence type="predicted"/>
<dbReference type="Proteomes" id="UP000002640">
    <property type="component" value="Unassembled WGS sequence"/>
</dbReference>
<dbReference type="PANTHER" id="PTHR12092:SF16">
    <property type="entry name" value="PH DOMAIN-CONTAINING PROTEIN"/>
    <property type="match status" value="1"/>
</dbReference>
<gene>
    <name evidence="6" type="ORF">PHYSODRAFT_351681</name>
</gene>
<feature type="compositionally biased region" description="Low complexity" evidence="2">
    <location>
        <begin position="1307"/>
        <end position="1330"/>
    </location>
</feature>
<dbReference type="RefSeq" id="XP_009529788.1">
    <property type="nucleotide sequence ID" value="XM_009531493.1"/>
</dbReference>
<feature type="compositionally biased region" description="Low complexity" evidence="2">
    <location>
        <begin position="34"/>
        <end position="45"/>
    </location>
</feature>
<evidence type="ECO:0000313" key="6">
    <source>
        <dbReference type="EMBL" id="EGZ16039.1"/>
    </source>
</evidence>
<feature type="coiled-coil region" evidence="1">
    <location>
        <begin position="618"/>
        <end position="720"/>
    </location>
</feature>
<dbReference type="InParanoid" id="G4ZMR9"/>
<feature type="domain" description="PDZ" evidence="5">
    <location>
        <begin position="68"/>
        <end position="150"/>
    </location>
</feature>
<organism evidence="6 7">
    <name type="scientific">Phytophthora sojae (strain P6497)</name>
    <name type="common">Soybean stem and root rot agent</name>
    <name type="synonym">Phytophthora megasperma f. sp. glycines</name>
    <dbReference type="NCBI Taxonomy" id="1094619"/>
    <lineage>
        <taxon>Eukaryota</taxon>
        <taxon>Sar</taxon>
        <taxon>Stramenopiles</taxon>
        <taxon>Oomycota</taxon>
        <taxon>Peronosporomycetes</taxon>
        <taxon>Peronosporales</taxon>
        <taxon>Peronosporaceae</taxon>
        <taxon>Phytophthora</taxon>
    </lineage>
</organism>
<dbReference type="InterPro" id="IPR000008">
    <property type="entry name" value="C2_dom"/>
</dbReference>
<dbReference type="CDD" id="cd00030">
    <property type="entry name" value="C2"/>
    <property type="match status" value="1"/>
</dbReference>
<dbReference type="SMART" id="SM00228">
    <property type="entry name" value="PDZ"/>
    <property type="match status" value="2"/>
</dbReference>
<dbReference type="GO" id="GO:0005886">
    <property type="term" value="C:plasma membrane"/>
    <property type="evidence" value="ECO:0007669"/>
    <property type="project" value="TreeGrafter"/>
</dbReference>
<dbReference type="FunFam" id="2.30.29.30:FF:000440">
    <property type="entry name" value="Uncharacterized protein"/>
    <property type="match status" value="1"/>
</dbReference>
<dbReference type="SMR" id="G4ZMR9"/>
<dbReference type="OMA" id="CFDGMDE"/>
<evidence type="ECO:0000259" key="4">
    <source>
        <dbReference type="PROSITE" id="PS50004"/>
    </source>
</evidence>
<dbReference type="InterPro" id="IPR001478">
    <property type="entry name" value="PDZ"/>
</dbReference>
<dbReference type="Pfam" id="PF00168">
    <property type="entry name" value="C2"/>
    <property type="match status" value="1"/>
</dbReference>
<dbReference type="InterPro" id="IPR035892">
    <property type="entry name" value="C2_domain_sf"/>
</dbReference>
<dbReference type="Gene3D" id="2.60.40.150">
    <property type="entry name" value="C2 domain"/>
    <property type="match status" value="1"/>
</dbReference>
<dbReference type="GO" id="GO:0030036">
    <property type="term" value="P:actin cytoskeleton organization"/>
    <property type="evidence" value="ECO:0007669"/>
    <property type="project" value="TreeGrafter"/>
</dbReference>
<feature type="domain" description="C2" evidence="4">
    <location>
        <begin position="459"/>
        <end position="574"/>
    </location>
</feature>
<dbReference type="InterPro" id="IPR036034">
    <property type="entry name" value="PDZ_sf"/>
</dbReference>
<evidence type="ECO:0000256" key="1">
    <source>
        <dbReference type="SAM" id="Coils"/>
    </source>
</evidence>
<protein>
    <submittedName>
        <fullName evidence="6">Uncharacterized protein</fullName>
    </submittedName>
</protein>
<feature type="compositionally biased region" description="Acidic residues" evidence="2">
    <location>
        <begin position="46"/>
        <end position="55"/>
    </location>
</feature>
<dbReference type="KEGG" id="psoj:PHYSODRAFT_351681"/>
<sequence length="1447" mass="159606">MAWTCTACEFTANEDGQEACVACGSERPEEEEQQQQAAAESAPAEENGDGGEDDGGTTSGGGEDGPEVVVIELPAKEKLGVKLMPPKDGVIDHGLAIDNINNPLLENKVQAGDLIVAIGGQNVDGMGFSDAIDLIRKMPRPLAISFEIDEARRQEVVRAKFQQNKDNDLDTELTTYAVVFDNGPMGLNLEEAVRYGIDGAVVRALKGQAKTSGMISIGDIVYKVNETDVLCMPYLEVMNVLRNATAPKTLQFVPKDKLADVQRVNSRHSESFRLRESTSHVKQKLMSNPRIVKDDGNEADDNQSIAQLILDNQAATIKKGRMYKQGRVMRNWKSRYFVLSVSKVEYFKSPSSTTSRGEMSFLNHRCTVRSLPATGDVVCRSPNVTAEYVLELRVDDRRMVMACTSESDKKGWMDAIKLAIDASKTVNRTQNLGESLREAKALRTQRTESISMDGTFLDRNAGGRLSQFNYEAFSTPVVHVGVLSATNLTKSGSSVNALCEVTVGAETFKTSVVKNQRSPVWKQDNSASFEAPSDDMVVEIRIFDEHLFRATELIATLSIPLKSLPNMQKTTKKYPLALGSRSAGAVLTLSLEYVNKQKAFEEDQERGRLGDDLNSNGMMNERDEMVKIKAEAQMAADEATHHAARAQEEAHMLLEQSRQKAEAAMAAAREEQREGKAAVEKAMAEAARAKEEAEKQLAEARRAQEEAQKLIEANRRIQESDVQGPSIYAVYRRMVQDGHSNDEVKKKMQEDGIDENGIQAFFDGINSYDEKIRALQAEVEKLKRSRSSRPKDEPRAADMLANLDISSDQVKLLRRLLKLEKQLQQAGIAVAADIPYEEAMAKVQEISKRMQEIGSADVTHPDPAIQKQLREEYYRLEQDMEKYNTALMLTDEYAAEEARKEREWEDENYDENVKALKAIRRMMPVDVKKMSEADLQTMKSPTGKTLPRDVARKFKRTNVLELIRMNPADIAKNHPSLLENLRVTGLTVTERRALHMHLREIAETWKTQQGEEMTKKKYEWFKTLKETFKTVVNSYNKHVKQYGPEDNHPYATRDDPDIGCPMIGKQCPIKANKNPAYDQDLGYPDGDVYMESTVQKGNPDDAGARALAEAQELARAKLANSRADALKKHYRNVRLVAEANGACELIDTSLDQIENRQLLWFQARLKRRLERTETAATIKVELAEFGELVNEIRLASLKFAERSGMNLSGKRNAALDAKDTRSTIECNLILLYCDAVADCFDGMDERMDEVKASDKRLRSAIPVIRGLLKDLGEKSRTTLASLEKCPPVNRRVKTRTEIMKEAKEKNSAAAPPAESEAAEEAPGPGRAPHPMMAARGRGRGRGGGRDGLFAAIKGRGGRGGDDDGPPGPPTDFLASIRGRGRGNPGGPGRGDLFSAIKARGGGGGGGGDGGGRGGDLMAAIQGRGRGGGMPGGGRGDFLAAIAARKKD</sequence>
<dbReference type="InterPro" id="IPR011993">
    <property type="entry name" value="PH-like_dom_sf"/>
</dbReference>
<keyword evidence="1" id="KW-0175">Coiled coil</keyword>
<feature type="compositionally biased region" description="Gly residues" evidence="2">
    <location>
        <begin position="1423"/>
        <end position="1433"/>
    </location>
</feature>
<dbReference type="GeneID" id="20649239"/>
<evidence type="ECO:0000256" key="2">
    <source>
        <dbReference type="SAM" id="MobiDB-lite"/>
    </source>
</evidence>
<dbReference type="CDD" id="cd00136">
    <property type="entry name" value="PDZ_canonical"/>
    <property type="match status" value="1"/>
</dbReference>
<dbReference type="PANTHER" id="PTHR12092">
    <property type="entry name" value="PLECKSTRIN"/>
    <property type="match status" value="1"/>
</dbReference>